<dbReference type="Gene3D" id="2.130.10.10">
    <property type="entry name" value="YVTN repeat-like/Quinoprotein amine dehydrogenase"/>
    <property type="match status" value="2"/>
</dbReference>
<feature type="repeat" description="WD" evidence="3">
    <location>
        <begin position="749"/>
        <end position="783"/>
    </location>
</feature>
<dbReference type="PANTHER" id="PTHR19879:SF9">
    <property type="entry name" value="TRANSCRIPTION INITIATION FACTOR TFIID SUBUNIT 5"/>
    <property type="match status" value="1"/>
</dbReference>
<evidence type="ECO:0000313" key="6">
    <source>
        <dbReference type="Proteomes" id="UP000250043"/>
    </source>
</evidence>
<feature type="repeat" description="WD" evidence="3">
    <location>
        <begin position="624"/>
        <end position="665"/>
    </location>
</feature>
<proteinExistence type="predicted"/>
<sequence length="783" mass="85914">MADTEASKVFTEQLFTKGQGLPLWDPTPPQEVGEVQIGDVGYIWRGAFHRLFNAMHDADDEINRRFGVPEGFTKFTIAENRRAISRRENAIPGGFLCSKNLSVNQYSVQGGTPQNAPGGASVGASFSCQEEHAAVLWMRDPADREELHRSRRMANYMGSNFKKWHTFAVDSVDVDIPKDALYFVRGWVKTRQWAVAAVLREGRSRSFSLTASFASAGISMSLDQSREIQGNVEFNQGPPLRAARSPYPSITDSQESVPLPQPYYEIPRNQTVFLHYYKLKPRSLWMWKAKIEAAADPQDPTPDRDNSRDMSVRVESAEGESEGDIVDDLLSRKNFDPLDFLLNYILEHSEAEVAIANDDDLISLCKDRDIPNDIPEFLKQIMPPVEVTTDGLGMVLHEDFSLDPAEAGAIEVEEQIPFDEHAHSDRDTHAPHGSSSDVDSEDPTKKGSTNDRSFTLTEDGLGVTSLEFSRDGRYLATALEDYSITTWELANQRRMSSCQGHTEPIYSMAFSARANEMVSGGGDGLAIVWDTVNGTERTRLTGHDGVVWSVAYSPDGKTIATSSVDFTVRLWEAESGEQKALCRGHTAVVLTVTFSPDGKRVASGSSDYTARIWNATNGADLTVLKGHFGVVWTAAFSPDSSRIVTGSDDRTSRVWNVLTGEELVHIGEHEGPVWNVGFSPDGLRVYSASTDSTIKVCDSYSGDCAVTLGGNDISANTAAFSPDGTRIASTCDNDVKIWDSTNGSCIATLVGHSDTITNLRFSPGGDCLASSSDDFTVRVWDLV</sequence>
<feature type="repeat" description="WD" evidence="3">
    <location>
        <begin position="456"/>
        <end position="497"/>
    </location>
</feature>
<dbReference type="Proteomes" id="UP000250043">
    <property type="component" value="Unassembled WGS sequence"/>
</dbReference>
<keyword evidence="2" id="KW-0677">Repeat</keyword>
<dbReference type="PRINTS" id="PR00320">
    <property type="entry name" value="GPROTEINBRPT"/>
</dbReference>
<dbReference type="Pfam" id="PF00400">
    <property type="entry name" value="WD40"/>
    <property type="match status" value="8"/>
</dbReference>
<dbReference type="InterPro" id="IPR036322">
    <property type="entry name" value="WD40_repeat_dom_sf"/>
</dbReference>
<keyword evidence="6" id="KW-1185">Reference proteome</keyword>
<evidence type="ECO:0000313" key="5">
    <source>
        <dbReference type="EMBL" id="OCH93290.1"/>
    </source>
</evidence>
<feature type="repeat" description="WD" evidence="3">
    <location>
        <begin position="540"/>
        <end position="581"/>
    </location>
</feature>
<dbReference type="SMART" id="SM00320">
    <property type="entry name" value="WD40"/>
    <property type="match status" value="8"/>
</dbReference>
<organism evidence="5 6">
    <name type="scientific">Obba rivulosa</name>
    <dbReference type="NCBI Taxonomy" id="1052685"/>
    <lineage>
        <taxon>Eukaryota</taxon>
        <taxon>Fungi</taxon>
        <taxon>Dikarya</taxon>
        <taxon>Basidiomycota</taxon>
        <taxon>Agaricomycotina</taxon>
        <taxon>Agaricomycetes</taxon>
        <taxon>Polyporales</taxon>
        <taxon>Gelatoporiaceae</taxon>
        <taxon>Obba</taxon>
    </lineage>
</organism>
<dbReference type="InterPro" id="IPR001680">
    <property type="entry name" value="WD40_rpt"/>
</dbReference>
<dbReference type="PANTHER" id="PTHR19879">
    <property type="entry name" value="TRANSCRIPTION INITIATION FACTOR TFIID"/>
    <property type="match status" value="1"/>
</dbReference>
<dbReference type="InterPro" id="IPR020472">
    <property type="entry name" value="WD40_PAC1"/>
</dbReference>
<keyword evidence="1 3" id="KW-0853">WD repeat</keyword>
<feature type="repeat" description="WD" evidence="3">
    <location>
        <begin position="582"/>
        <end position="623"/>
    </location>
</feature>
<feature type="repeat" description="WD" evidence="3">
    <location>
        <begin position="666"/>
        <end position="707"/>
    </location>
</feature>
<dbReference type="PROSITE" id="PS50294">
    <property type="entry name" value="WD_REPEATS_REGION"/>
    <property type="match status" value="5"/>
</dbReference>
<feature type="compositionally biased region" description="Basic and acidic residues" evidence="4">
    <location>
        <begin position="301"/>
        <end position="316"/>
    </location>
</feature>
<feature type="repeat" description="WD" evidence="3">
    <location>
        <begin position="498"/>
        <end position="539"/>
    </location>
</feature>
<dbReference type="InterPro" id="IPR015943">
    <property type="entry name" value="WD40/YVTN_repeat-like_dom_sf"/>
</dbReference>
<feature type="region of interest" description="Disordered" evidence="4">
    <location>
        <begin position="423"/>
        <end position="456"/>
    </location>
</feature>
<dbReference type="PROSITE" id="PS50082">
    <property type="entry name" value="WD_REPEATS_2"/>
    <property type="match status" value="8"/>
</dbReference>
<name>A0A8E2J2F8_9APHY</name>
<dbReference type="GO" id="GO:0005669">
    <property type="term" value="C:transcription factor TFIID complex"/>
    <property type="evidence" value="ECO:0007669"/>
    <property type="project" value="TreeGrafter"/>
</dbReference>
<dbReference type="AlphaFoldDB" id="A0A8E2J2F8"/>
<evidence type="ECO:0000256" key="1">
    <source>
        <dbReference type="ARBA" id="ARBA00022574"/>
    </source>
</evidence>
<dbReference type="SUPFAM" id="SSF50978">
    <property type="entry name" value="WD40 repeat-like"/>
    <property type="match status" value="1"/>
</dbReference>
<dbReference type="OrthoDB" id="538223at2759"/>
<evidence type="ECO:0000256" key="4">
    <source>
        <dbReference type="SAM" id="MobiDB-lite"/>
    </source>
</evidence>
<reference evidence="5 6" key="1">
    <citation type="submission" date="2016-07" db="EMBL/GenBank/DDBJ databases">
        <title>Draft genome of the white-rot fungus Obba rivulosa 3A-2.</title>
        <authorList>
            <consortium name="DOE Joint Genome Institute"/>
            <person name="Miettinen O."/>
            <person name="Riley R."/>
            <person name="Acob R."/>
            <person name="Barry K."/>
            <person name="Cullen D."/>
            <person name="De Vries R."/>
            <person name="Hainaut M."/>
            <person name="Hatakka A."/>
            <person name="Henrissat B."/>
            <person name="Hilden K."/>
            <person name="Kuo R."/>
            <person name="Labutti K."/>
            <person name="Lipzen A."/>
            <person name="Makela M.R."/>
            <person name="Sandor L."/>
            <person name="Spatafora J.W."/>
            <person name="Grigoriev I.V."/>
            <person name="Hibbett D.S."/>
        </authorList>
    </citation>
    <scope>NUCLEOTIDE SEQUENCE [LARGE SCALE GENOMIC DNA]</scope>
    <source>
        <strain evidence="5 6">3A-2</strain>
    </source>
</reference>
<accession>A0A8E2J2F8</accession>
<dbReference type="GO" id="GO:0006367">
    <property type="term" value="P:transcription initiation at RNA polymerase II promoter"/>
    <property type="evidence" value="ECO:0007669"/>
    <property type="project" value="TreeGrafter"/>
</dbReference>
<dbReference type="CDD" id="cd00200">
    <property type="entry name" value="WD40"/>
    <property type="match status" value="1"/>
</dbReference>
<dbReference type="GO" id="GO:0016251">
    <property type="term" value="F:RNA polymerase II general transcription initiation factor activity"/>
    <property type="evidence" value="ECO:0007669"/>
    <property type="project" value="TreeGrafter"/>
</dbReference>
<protein>
    <submittedName>
        <fullName evidence="5">WD40 repeat-like protein</fullName>
    </submittedName>
</protein>
<feature type="repeat" description="WD" evidence="3">
    <location>
        <begin position="708"/>
        <end position="748"/>
    </location>
</feature>
<dbReference type="PROSITE" id="PS00678">
    <property type="entry name" value="WD_REPEATS_1"/>
    <property type="match status" value="5"/>
</dbReference>
<dbReference type="EMBL" id="KV722357">
    <property type="protein sequence ID" value="OCH93290.1"/>
    <property type="molecule type" value="Genomic_DNA"/>
</dbReference>
<dbReference type="InterPro" id="IPR019775">
    <property type="entry name" value="WD40_repeat_CS"/>
</dbReference>
<evidence type="ECO:0000256" key="3">
    <source>
        <dbReference type="PROSITE-ProRule" id="PRU00221"/>
    </source>
</evidence>
<evidence type="ECO:0000256" key="2">
    <source>
        <dbReference type="ARBA" id="ARBA00022737"/>
    </source>
</evidence>
<gene>
    <name evidence="5" type="ORF">OBBRIDRAFT_832809</name>
</gene>
<feature type="region of interest" description="Disordered" evidence="4">
    <location>
        <begin position="295"/>
        <end position="325"/>
    </location>
</feature>